<accession>A0A0E9QZ09</accession>
<organism evidence="1">
    <name type="scientific">Anguilla anguilla</name>
    <name type="common">European freshwater eel</name>
    <name type="synonym">Muraena anguilla</name>
    <dbReference type="NCBI Taxonomy" id="7936"/>
    <lineage>
        <taxon>Eukaryota</taxon>
        <taxon>Metazoa</taxon>
        <taxon>Chordata</taxon>
        <taxon>Craniata</taxon>
        <taxon>Vertebrata</taxon>
        <taxon>Euteleostomi</taxon>
        <taxon>Actinopterygii</taxon>
        <taxon>Neopterygii</taxon>
        <taxon>Teleostei</taxon>
        <taxon>Anguilliformes</taxon>
        <taxon>Anguillidae</taxon>
        <taxon>Anguilla</taxon>
    </lineage>
</organism>
<evidence type="ECO:0000313" key="1">
    <source>
        <dbReference type="EMBL" id="JAH21475.1"/>
    </source>
</evidence>
<dbReference type="EMBL" id="GBXM01087102">
    <property type="protein sequence ID" value="JAH21475.1"/>
    <property type="molecule type" value="Transcribed_RNA"/>
</dbReference>
<protein>
    <submittedName>
        <fullName evidence="1">Uncharacterized protein</fullName>
    </submittedName>
</protein>
<name>A0A0E9QZ09_ANGAN</name>
<sequence length="48" mass="5376">MTVCSRNAVPGSSSLPLLIQCEQHAHRSLSAEKFHRVVLKEGRVLMRC</sequence>
<reference evidence="1" key="2">
    <citation type="journal article" date="2015" name="Fish Shellfish Immunol.">
        <title>Early steps in the European eel (Anguilla anguilla)-Vibrio vulnificus interaction in the gills: Role of the RtxA13 toxin.</title>
        <authorList>
            <person name="Callol A."/>
            <person name="Pajuelo D."/>
            <person name="Ebbesson L."/>
            <person name="Teles M."/>
            <person name="MacKenzie S."/>
            <person name="Amaro C."/>
        </authorList>
    </citation>
    <scope>NUCLEOTIDE SEQUENCE</scope>
</reference>
<dbReference type="AlphaFoldDB" id="A0A0E9QZ09"/>
<proteinExistence type="predicted"/>
<reference evidence="1" key="1">
    <citation type="submission" date="2014-11" db="EMBL/GenBank/DDBJ databases">
        <authorList>
            <person name="Amaro Gonzalez C."/>
        </authorList>
    </citation>
    <scope>NUCLEOTIDE SEQUENCE</scope>
</reference>